<gene>
    <name evidence="1" type="ORF">BN1080_01275</name>
</gene>
<dbReference type="OrthoDB" id="1649074at2"/>
<dbReference type="EMBL" id="CCXS01000001">
    <property type="protein sequence ID" value="CEG22349.1"/>
    <property type="molecule type" value="Genomic_DNA"/>
</dbReference>
<proteinExistence type="predicted"/>
<keyword evidence="2" id="KW-1185">Reference proteome</keyword>
<organism evidence="1 2">
    <name type="scientific">Planococcus massiliensis</name>
    <dbReference type="NCBI Taxonomy" id="1499687"/>
    <lineage>
        <taxon>Bacteria</taxon>
        <taxon>Bacillati</taxon>
        <taxon>Bacillota</taxon>
        <taxon>Bacilli</taxon>
        <taxon>Bacillales</taxon>
        <taxon>Caryophanaceae</taxon>
        <taxon>Planococcus</taxon>
    </lineage>
</organism>
<dbReference type="STRING" id="1499687.BN1080_01275"/>
<sequence length="91" mass="10883">MDYSYPFSIDWTTEEIVDVVAFFEAIELAYEKGVKRKSLMAKYRRFKEIVPSIAEEKTYFREFEEESGYASFPVIKEMKVRSDEDIIKMKK</sequence>
<dbReference type="NCBIfam" id="NF003353">
    <property type="entry name" value="PRK04387.1"/>
    <property type="match status" value="1"/>
</dbReference>
<evidence type="ECO:0000313" key="2">
    <source>
        <dbReference type="Proteomes" id="UP000043699"/>
    </source>
</evidence>
<evidence type="ECO:0000313" key="1">
    <source>
        <dbReference type="EMBL" id="CEG22349.1"/>
    </source>
</evidence>
<dbReference type="SUPFAM" id="SSF158504">
    <property type="entry name" value="BH2638-like"/>
    <property type="match status" value="1"/>
</dbReference>
<dbReference type="PIRSF" id="PIRSF037260">
    <property type="entry name" value="UPF0223"/>
    <property type="match status" value="1"/>
</dbReference>
<name>A0A098EJ87_9BACL</name>
<dbReference type="Proteomes" id="UP000043699">
    <property type="component" value="Unassembled WGS sequence"/>
</dbReference>
<dbReference type="AlphaFoldDB" id="A0A098EJ87"/>
<reference evidence="1 2" key="1">
    <citation type="submission" date="2014-09" db="EMBL/GenBank/DDBJ databases">
        <authorList>
            <person name="Urmite Genomes Urmite Genomes"/>
        </authorList>
    </citation>
    <scope>NUCLEOTIDE SEQUENCE [LARGE SCALE GENOMIC DNA]</scope>
    <source>
        <strain evidence="1 2">ES2</strain>
    </source>
</reference>
<dbReference type="Pfam" id="PF05256">
    <property type="entry name" value="UPF0223"/>
    <property type="match status" value="1"/>
</dbReference>
<dbReference type="Gene3D" id="1.10.220.80">
    <property type="entry name" value="BH2638-like"/>
    <property type="match status" value="1"/>
</dbReference>
<accession>A0A098EJ87</accession>
<dbReference type="InterPro" id="IPR007920">
    <property type="entry name" value="UPF0223"/>
</dbReference>
<dbReference type="InterPro" id="IPR023324">
    <property type="entry name" value="BH2638-like_sf"/>
</dbReference>
<dbReference type="RefSeq" id="WP_052651052.1">
    <property type="nucleotide sequence ID" value="NZ_CCXS01000001.1"/>
</dbReference>
<protein>
    <submittedName>
        <fullName evidence="1">Uncharacterized protein</fullName>
    </submittedName>
</protein>